<protein>
    <recommendedName>
        <fullName evidence="2">Protein kinase domain-containing protein</fullName>
    </recommendedName>
</protein>
<feature type="domain" description="Protein kinase" evidence="2">
    <location>
        <begin position="15"/>
        <end position="69"/>
    </location>
</feature>
<keyword evidence="1" id="KW-0067">ATP-binding</keyword>
<evidence type="ECO:0000256" key="1">
    <source>
        <dbReference type="PROSITE-ProRule" id="PRU10141"/>
    </source>
</evidence>
<dbReference type="InterPro" id="IPR000719">
    <property type="entry name" value="Prot_kinase_dom"/>
</dbReference>
<dbReference type="GO" id="GO:0004672">
    <property type="term" value="F:protein kinase activity"/>
    <property type="evidence" value="ECO:0007669"/>
    <property type="project" value="InterPro"/>
</dbReference>
<evidence type="ECO:0000259" key="2">
    <source>
        <dbReference type="PROSITE" id="PS50011"/>
    </source>
</evidence>
<dbReference type="InterPro" id="IPR011009">
    <property type="entry name" value="Kinase-like_dom_sf"/>
</dbReference>
<dbReference type="Ensembl" id="ENSCHIT00010035840.1">
    <property type="protein sequence ID" value="ENSCHIP00010025403.1"/>
    <property type="gene ID" value="ENSCHIG00010018870.1"/>
</dbReference>
<name>A0A8C2R955_CAPHI</name>
<dbReference type="PROSITE" id="PS50011">
    <property type="entry name" value="PROTEIN_KINASE_DOM"/>
    <property type="match status" value="1"/>
</dbReference>
<dbReference type="PROSITE" id="PS00107">
    <property type="entry name" value="PROTEIN_KINASE_ATP"/>
    <property type="match status" value="1"/>
</dbReference>
<organism evidence="3">
    <name type="scientific">Capra hircus</name>
    <name type="common">Goat</name>
    <dbReference type="NCBI Taxonomy" id="9925"/>
    <lineage>
        <taxon>Eukaryota</taxon>
        <taxon>Metazoa</taxon>
        <taxon>Chordata</taxon>
        <taxon>Craniata</taxon>
        <taxon>Vertebrata</taxon>
        <taxon>Euteleostomi</taxon>
        <taxon>Mammalia</taxon>
        <taxon>Eutheria</taxon>
        <taxon>Laurasiatheria</taxon>
        <taxon>Artiodactyla</taxon>
        <taxon>Ruminantia</taxon>
        <taxon>Pecora</taxon>
        <taxon>Bovidae</taxon>
        <taxon>Caprinae</taxon>
        <taxon>Capra</taxon>
    </lineage>
</organism>
<sequence length="69" mass="7740">LRIQIDKVQVPVTKYEKLAKIGQGTFGEVFKAKHRKTGQKVALKKVLMENEKEGVSMGWGGQVSQLLWA</sequence>
<keyword evidence="1" id="KW-0547">Nucleotide-binding</keyword>
<dbReference type="GO" id="GO:0005524">
    <property type="term" value="F:ATP binding"/>
    <property type="evidence" value="ECO:0007669"/>
    <property type="project" value="UniProtKB-UniRule"/>
</dbReference>
<proteinExistence type="predicted"/>
<feature type="binding site" evidence="1">
    <location>
        <position position="44"/>
    </location>
    <ligand>
        <name>ATP</name>
        <dbReference type="ChEBI" id="CHEBI:30616"/>
    </ligand>
</feature>
<accession>A0A8C2R955</accession>
<reference evidence="3" key="2">
    <citation type="submission" date="2025-08" db="UniProtKB">
        <authorList>
            <consortium name="Ensembl"/>
        </authorList>
    </citation>
    <scope>IDENTIFICATION</scope>
</reference>
<evidence type="ECO:0000313" key="3">
    <source>
        <dbReference type="Ensembl" id="ENSCHIP00010025403.1"/>
    </source>
</evidence>
<reference evidence="3" key="1">
    <citation type="submission" date="2019-03" db="EMBL/GenBank/DDBJ databases">
        <title>Genome sequencing and reference-guided assembly of Black Bengal Goat (Capra hircus).</title>
        <authorList>
            <person name="Siddiki A.Z."/>
            <person name="Baten A."/>
            <person name="Billah M."/>
            <person name="Alam M.A.U."/>
            <person name="Shawrob K.S.M."/>
            <person name="Saha S."/>
            <person name="Chowdhury M."/>
            <person name="Rahman A.H."/>
            <person name="Stear M."/>
            <person name="Miah G."/>
            <person name="Das G.B."/>
            <person name="Hossain M.M."/>
            <person name="Kumkum M."/>
            <person name="Islam M.S."/>
            <person name="Mollah A.M."/>
            <person name="Ahsan A."/>
            <person name="Tusar F."/>
            <person name="Khan M.K.I."/>
        </authorList>
    </citation>
    <scope>NUCLEOTIDE SEQUENCE [LARGE SCALE GENOMIC DNA]</scope>
</reference>
<dbReference type="AlphaFoldDB" id="A0A8C2R955"/>
<dbReference type="SUPFAM" id="SSF56112">
    <property type="entry name" value="Protein kinase-like (PK-like)"/>
    <property type="match status" value="1"/>
</dbReference>
<dbReference type="Gene3D" id="3.30.200.20">
    <property type="entry name" value="Phosphorylase Kinase, domain 1"/>
    <property type="match status" value="1"/>
</dbReference>
<dbReference type="Pfam" id="PF00069">
    <property type="entry name" value="Pkinase"/>
    <property type="match status" value="1"/>
</dbReference>
<dbReference type="InterPro" id="IPR017441">
    <property type="entry name" value="Protein_kinase_ATP_BS"/>
</dbReference>